<sequence>MSKTDAIEWPPREEGPSRARAVVRSVGGFTLGLSLATVYGILELLVEGHSPYGCLVATVTLAAFLSLGMGFSRQVRVTVFLLLPQVFSSEAGTLEHGRAGLGLKSWAGVD</sequence>
<dbReference type="Proteomes" id="UP000710432">
    <property type="component" value="Unassembled WGS sequence"/>
</dbReference>
<keyword evidence="1" id="KW-0472">Membrane</keyword>
<feature type="transmembrane region" description="Helical" evidence="1">
    <location>
        <begin position="21"/>
        <end position="42"/>
    </location>
</feature>
<gene>
    <name evidence="2" type="ORF">LTLLF_131770</name>
</gene>
<evidence type="ECO:0000313" key="2">
    <source>
        <dbReference type="EMBL" id="KAH0515258.1"/>
    </source>
</evidence>
<organism evidence="2 3">
    <name type="scientific">Microtus ochrogaster</name>
    <name type="common">Prairie vole</name>
    <dbReference type="NCBI Taxonomy" id="79684"/>
    <lineage>
        <taxon>Eukaryota</taxon>
        <taxon>Metazoa</taxon>
        <taxon>Chordata</taxon>
        <taxon>Craniata</taxon>
        <taxon>Vertebrata</taxon>
        <taxon>Euteleostomi</taxon>
        <taxon>Mammalia</taxon>
        <taxon>Eutheria</taxon>
        <taxon>Euarchontoglires</taxon>
        <taxon>Glires</taxon>
        <taxon>Rodentia</taxon>
        <taxon>Myomorpha</taxon>
        <taxon>Muroidea</taxon>
        <taxon>Cricetidae</taxon>
        <taxon>Arvicolinae</taxon>
        <taxon>Microtus</taxon>
    </lineage>
</organism>
<comment type="caution">
    <text evidence="2">The sequence shown here is derived from an EMBL/GenBank/DDBJ whole genome shotgun (WGS) entry which is preliminary data.</text>
</comment>
<keyword evidence="1" id="KW-1133">Transmembrane helix</keyword>
<name>A0A8J6L082_MICOH</name>
<dbReference type="InterPro" id="IPR051856">
    <property type="entry name" value="CSR-E3_Ligase_Protein"/>
</dbReference>
<protein>
    <submittedName>
        <fullName evidence="2">DC-STAMP domain-containing protein 2</fullName>
    </submittedName>
</protein>
<proteinExistence type="predicted"/>
<feature type="transmembrane region" description="Helical" evidence="1">
    <location>
        <begin position="48"/>
        <end position="67"/>
    </location>
</feature>
<dbReference type="AlphaFoldDB" id="A0A8J6L082"/>
<dbReference type="EMBL" id="JAATJU010020959">
    <property type="protein sequence ID" value="KAH0515258.1"/>
    <property type="molecule type" value="Genomic_DNA"/>
</dbReference>
<dbReference type="PANTHER" id="PTHR21041">
    <property type="entry name" value="DENDRITIC CELL-SPECIFIC TRANSMEMBRANE PROTEIN"/>
    <property type="match status" value="1"/>
</dbReference>
<accession>A0A8J6L082</accession>
<evidence type="ECO:0000256" key="1">
    <source>
        <dbReference type="SAM" id="Phobius"/>
    </source>
</evidence>
<keyword evidence="1" id="KW-0812">Transmembrane</keyword>
<reference evidence="2" key="1">
    <citation type="submission" date="2020-03" db="EMBL/GenBank/DDBJ databases">
        <title>Studies in the Genomics of Life Span.</title>
        <authorList>
            <person name="Glass D."/>
        </authorList>
    </citation>
    <scope>NUCLEOTIDE SEQUENCE</scope>
    <source>
        <strain evidence="2">LTLLF</strain>
        <tissue evidence="2">Muscle</tissue>
    </source>
</reference>
<dbReference type="PANTHER" id="PTHR21041:SF6">
    <property type="entry name" value="DC-STAMP DOMAIN-CONTAINING PROTEIN 2"/>
    <property type="match status" value="1"/>
</dbReference>
<evidence type="ECO:0000313" key="3">
    <source>
        <dbReference type="Proteomes" id="UP000710432"/>
    </source>
</evidence>